<sequence>MRGDVPLAFAVAVKVATTSSVGIIVSSSNSLQYERTALMEEGVTPWIDRDHKYLDVP</sequence>
<comment type="caution">
    <text evidence="1">The sequence shown here is derived from an EMBL/GenBank/DDBJ whole genome shotgun (WGS) entry which is preliminary data.</text>
</comment>
<dbReference type="AlphaFoldDB" id="A0A812RPL0"/>
<proteinExistence type="predicted"/>
<dbReference type="Proteomes" id="UP000649617">
    <property type="component" value="Unassembled WGS sequence"/>
</dbReference>
<organism evidence="1 2">
    <name type="scientific">Symbiodinium pilosum</name>
    <name type="common">Dinoflagellate</name>
    <dbReference type="NCBI Taxonomy" id="2952"/>
    <lineage>
        <taxon>Eukaryota</taxon>
        <taxon>Sar</taxon>
        <taxon>Alveolata</taxon>
        <taxon>Dinophyceae</taxon>
        <taxon>Suessiales</taxon>
        <taxon>Symbiodiniaceae</taxon>
        <taxon>Symbiodinium</taxon>
    </lineage>
</organism>
<gene>
    <name evidence="1" type="ORF">SPIL2461_LOCUS11051</name>
</gene>
<name>A0A812RPL0_SYMPI</name>
<keyword evidence="2" id="KW-1185">Reference proteome</keyword>
<feature type="non-terminal residue" evidence="1">
    <location>
        <position position="57"/>
    </location>
</feature>
<protein>
    <submittedName>
        <fullName evidence="1">Uncharacterized protein</fullName>
    </submittedName>
</protein>
<dbReference type="EMBL" id="CAJNIZ010021369">
    <property type="protein sequence ID" value="CAE7450991.1"/>
    <property type="molecule type" value="Genomic_DNA"/>
</dbReference>
<accession>A0A812RPL0</accession>
<evidence type="ECO:0000313" key="1">
    <source>
        <dbReference type="EMBL" id="CAE7450991.1"/>
    </source>
</evidence>
<evidence type="ECO:0000313" key="2">
    <source>
        <dbReference type="Proteomes" id="UP000649617"/>
    </source>
</evidence>
<reference evidence="1" key="1">
    <citation type="submission" date="2021-02" db="EMBL/GenBank/DDBJ databases">
        <authorList>
            <person name="Dougan E. K."/>
            <person name="Rhodes N."/>
            <person name="Thang M."/>
            <person name="Chan C."/>
        </authorList>
    </citation>
    <scope>NUCLEOTIDE SEQUENCE</scope>
</reference>